<dbReference type="RefSeq" id="WP_322443158.1">
    <property type="nucleotide sequence ID" value="NZ_JAXOTQ010000049.1"/>
</dbReference>
<accession>A0ABU5JLS8</accession>
<comment type="caution">
    <text evidence="2">The sequence shown here is derived from an EMBL/GenBank/DDBJ whole genome shotgun (WGS) entry which is preliminary data.</text>
</comment>
<evidence type="ECO:0000256" key="1">
    <source>
        <dbReference type="SAM" id="MobiDB-lite"/>
    </source>
</evidence>
<dbReference type="Proteomes" id="UP001290101">
    <property type="component" value="Unassembled WGS sequence"/>
</dbReference>
<proteinExistence type="predicted"/>
<feature type="region of interest" description="Disordered" evidence="1">
    <location>
        <begin position="62"/>
        <end position="99"/>
    </location>
</feature>
<gene>
    <name evidence="2" type="ORF">U2F25_29630</name>
</gene>
<feature type="region of interest" description="Disordered" evidence="1">
    <location>
        <begin position="156"/>
        <end position="196"/>
    </location>
</feature>
<reference evidence="2 3" key="1">
    <citation type="submission" date="2023-12" db="EMBL/GenBank/DDBJ databases">
        <title>Micromonospora sp. nov., isolated from Atacama Desert.</title>
        <authorList>
            <person name="Carro L."/>
            <person name="Golinska P."/>
            <person name="Klenk H.-P."/>
            <person name="Goodfellow M."/>
        </authorList>
    </citation>
    <scope>NUCLEOTIDE SEQUENCE [LARGE SCALE GENOMIC DNA]</scope>
    <source>
        <strain evidence="2 3">4G53</strain>
    </source>
</reference>
<organism evidence="2 3">
    <name type="scientific">Micromonospora sicca</name>
    <dbReference type="NCBI Taxonomy" id="2202420"/>
    <lineage>
        <taxon>Bacteria</taxon>
        <taxon>Bacillati</taxon>
        <taxon>Actinomycetota</taxon>
        <taxon>Actinomycetes</taxon>
        <taxon>Micromonosporales</taxon>
        <taxon>Micromonosporaceae</taxon>
        <taxon>Micromonospora</taxon>
    </lineage>
</organism>
<dbReference type="EMBL" id="JAXOTQ010000049">
    <property type="protein sequence ID" value="MDZ5493580.1"/>
    <property type="molecule type" value="Genomic_DNA"/>
</dbReference>
<sequence>MLDVPETEQWHGVICPEWMRLPVESMRDVRFPADHARAWSGHYGVRSKGSGARHQQEWTFVDPAFSDPGPAASLPHTGAAPRASEPSSTRNASSRNPSCRTAAALHDTPLGGRRVLALALSGEQQRALDRRLAELGGTTGERVKASLAAVVVSLPRGEGRATSPPGRGARSPGAHRARALDLGARRSYHRARRHVT</sequence>
<name>A0ABU5JLS8_9ACTN</name>
<keyword evidence="3" id="KW-1185">Reference proteome</keyword>
<evidence type="ECO:0000313" key="2">
    <source>
        <dbReference type="EMBL" id="MDZ5493580.1"/>
    </source>
</evidence>
<evidence type="ECO:0000313" key="3">
    <source>
        <dbReference type="Proteomes" id="UP001290101"/>
    </source>
</evidence>
<protein>
    <submittedName>
        <fullName evidence="2">Uncharacterized protein</fullName>
    </submittedName>
</protein>
<feature type="compositionally biased region" description="Polar residues" evidence="1">
    <location>
        <begin position="85"/>
        <end position="99"/>
    </location>
</feature>
<feature type="compositionally biased region" description="Basic residues" evidence="1">
    <location>
        <begin position="186"/>
        <end position="196"/>
    </location>
</feature>